<feature type="region of interest" description="Disordered" evidence="5">
    <location>
        <begin position="594"/>
        <end position="681"/>
    </location>
</feature>
<dbReference type="InterPro" id="IPR051945">
    <property type="entry name" value="RRM_MRD1_RNA_proc_ribogen"/>
</dbReference>
<dbReference type="InterPro" id="IPR012677">
    <property type="entry name" value="Nucleotide-bd_a/b_plait_sf"/>
</dbReference>
<dbReference type="PROSITE" id="PS50102">
    <property type="entry name" value="RRM"/>
    <property type="match status" value="3"/>
</dbReference>
<evidence type="ECO:0000256" key="3">
    <source>
        <dbReference type="ARBA" id="ARBA00023242"/>
    </source>
</evidence>
<dbReference type="Pfam" id="PF00076">
    <property type="entry name" value="RRM_1"/>
    <property type="match status" value="3"/>
</dbReference>
<feature type="compositionally biased region" description="Polar residues" evidence="5">
    <location>
        <begin position="670"/>
        <end position="681"/>
    </location>
</feature>
<comment type="subcellular location">
    <subcellularLocation>
        <location evidence="1">Nucleus</location>
    </subcellularLocation>
</comment>
<evidence type="ECO:0000256" key="5">
    <source>
        <dbReference type="SAM" id="MobiDB-lite"/>
    </source>
</evidence>
<keyword evidence="3" id="KW-0539">Nucleus</keyword>
<evidence type="ECO:0000313" key="8">
    <source>
        <dbReference type="Proteomes" id="UP000245591"/>
    </source>
</evidence>
<dbReference type="Gene3D" id="3.30.70.330">
    <property type="match status" value="4"/>
</dbReference>
<dbReference type="SMART" id="SM00360">
    <property type="entry name" value="RRM"/>
    <property type="match status" value="4"/>
</dbReference>
<feature type="compositionally biased region" description="Basic and acidic residues" evidence="5">
    <location>
        <begin position="8"/>
        <end position="17"/>
    </location>
</feature>
<dbReference type="PANTHER" id="PTHR48039">
    <property type="entry name" value="RNA-BINDING MOTIF PROTEIN 14B"/>
    <property type="match status" value="1"/>
</dbReference>
<dbReference type="Proteomes" id="UP000245591">
    <property type="component" value="Unassembled WGS sequence"/>
</dbReference>
<proteinExistence type="predicted"/>
<evidence type="ECO:0000259" key="6">
    <source>
        <dbReference type="PROSITE" id="PS50102"/>
    </source>
</evidence>
<feature type="region of interest" description="Disordered" evidence="5">
    <location>
        <begin position="132"/>
        <end position="165"/>
    </location>
</feature>
<feature type="compositionally biased region" description="Basic and acidic residues" evidence="5">
    <location>
        <begin position="608"/>
        <end position="619"/>
    </location>
</feature>
<name>A0A2U1J101_SMIAN</name>
<dbReference type="InterPro" id="IPR000504">
    <property type="entry name" value="RRM_dom"/>
</dbReference>
<evidence type="ECO:0000256" key="4">
    <source>
        <dbReference type="PROSITE-ProRule" id="PRU00176"/>
    </source>
</evidence>
<comment type="caution">
    <text evidence="7">The sequence shown here is derived from an EMBL/GenBank/DDBJ whole genome shotgun (WGS) entry which is preliminary data.</text>
</comment>
<feature type="compositionally biased region" description="Basic and acidic residues" evidence="5">
    <location>
        <begin position="627"/>
        <end position="640"/>
    </location>
</feature>
<feature type="region of interest" description="Disordered" evidence="5">
    <location>
        <begin position="1"/>
        <end position="32"/>
    </location>
</feature>
<evidence type="ECO:0000256" key="2">
    <source>
        <dbReference type="ARBA" id="ARBA00022884"/>
    </source>
</evidence>
<feature type="domain" description="RRM" evidence="6">
    <location>
        <begin position="292"/>
        <end position="390"/>
    </location>
</feature>
<keyword evidence="2 4" id="KW-0694">RNA-binding</keyword>
<feature type="region of interest" description="Disordered" evidence="5">
    <location>
        <begin position="62"/>
        <end position="87"/>
    </location>
</feature>
<feature type="domain" description="RRM" evidence="6">
    <location>
        <begin position="23"/>
        <end position="129"/>
    </location>
</feature>
<feature type="domain" description="RRM" evidence="6">
    <location>
        <begin position="167"/>
        <end position="266"/>
    </location>
</feature>
<gene>
    <name evidence="7" type="ORF">BB558_005257</name>
</gene>
<organism evidence="7 8">
    <name type="scientific">Smittium angustum</name>
    <dbReference type="NCBI Taxonomy" id="133377"/>
    <lineage>
        <taxon>Eukaryota</taxon>
        <taxon>Fungi</taxon>
        <taxon>Fungi incertae sedis</taxon>
        <taxon>Zoopagomycota</taxon>
        <taxon>Kickxellomycotina</taxon>
        <taxon>Harpellomycetes</taxon>
        <taxon>Harpellales</taxon>
        <taxon>Legeriomycetaceae</taxon>
        <taxon>Smittium</taxon>
    </lineage>
</organism>
<protein>
    <recommendedName>
        <fullName evidence="6">RRM domain-containing protein</fullName>
    </recommendedName>
</protein>
<dbReference type="InterPro" id="IPR035979">
    <property type="entry name" value="RBD_domain_sf"/>
</dbReference>
<dbReference type="EMBL" id="MBFU01000514">
    <property type="protein sequence ID" value="PVZ98746.1"/>
    <property type="molecule type" value="Genomic_DNA"/>
</dbReference>
<dbReference type="PANTHER" id="PTHR48039:SF1">
    <property type="entry name" value="RNA BINDING MOTIF PROTEIN 14 ISOFORM X1"/>
    <property type="match status" value="1"/>
</dbReference>
<dbReference type="AlphaFoldDB" id="A0A2U1J101"/>
<reference evidence="7 8" key="1">
    <citation type="journal article" date="2018" name="MBio">
        <title>Comparative Genomics Reveals the Core Gene Toolbox for the Fungus-Insect Symbiosis.</title>
        <authorList>
            <person name="Wang Y."/>
            <person name="Stata M."/>
            <person name="Wang W."/>
            <person name="Stajich J.E."/>
            <person name="White M.M."/>
            <person name="Moncalvo J.M."/>
        </authorList>
    </citation>
    <scope>NUCLEOTIDE SEQUENCE [LARGE SCALE GENOMIC DNA]</scope>
    <source>
        <strain evidence="7 8">AUS-126-30</strain>
    </source>
</reference>
<dbReference type="GO" id="GO:0005730">
    <property type="term" value="C:nucleolus"/>
    <property type="evidence" value="ECO:0007669"/>
    <property type="project" value="TreeGrafter"/>
</dbReference>
<keyword evidence="8" id="KW-1185">Reference proteome</keyword>
<accession>A0A2U1J101</accession>
<dbReference type="GO" id="GO:0003729">
    <property type="term" value="F:mRNA binding"/>
    <property type="evidence" value="ECO:0007669"/>
    <property type="project" value="TreeGrafter"/>
</dbReference>
<evidence type="ECO:0000313" key="7">
    <source>
        <dbReference type="EMBL" id="PVZ98746.1"/>
    </source>
</evidence>
<sequence>MSTQSETIESKKQDQDSGTRGSSTLFVRGIPPNANNQQLEEFFSEIGPIRSCFIVNEKKAEPVLNTEADTKEEPSDPTPKPSLKEEKSASKGFGFVQYVLYDDAKTALDTLEGKLFLEKHKLKLEFAIKKGAPGETVPHPNKRKPKSELKKEKFPKKQKASDSKDNHFVKISDIKDGISLKELKHKIRKFGTIKQIVYSKDPEQKILPIDKGKVERVSLPRKYTGGPLRGFAFVQMNEVENAKKALEELNGTTLSDRTVAIDWAKSKDEKPNKKSLEEDESNKKKVVREYENTMFVRNVPFDVEEDELAEVFEVFGKVRYCRIVLDRNSQKSRGTAFVSYWKKEDYDKCISENAEAQKIAAESLDKEQFEYSLLSQYKNSDKTNMSNTRSVLLTETPKTLVQVSLFTIKGRLLNVTSALSRDNAEDLAKKKMLSRQTLDKRNVYLLREGVVFPNSEAASKFTPAELDLHQKYYGSRKQQINKNSNLYISKTRLCFRNIPRSATKANLRKAALDSITRFKANTKTGQCPHLTPEEQEEGWDKVPKIVQVKLLNSTSKPDENGKNTRHTGIGFVEFKHHAHALACLRESNLSDPSEVFFGTKGTGSKPETPAEDKVPEHPKFNRNPKRHANDNHDKKDEPSKKKSKPSGNKPKNAKPKGNKNDSHFAAAKSATKNMLNSGIKG</sequence>
<evidence type="ECO:0000256" key="1">
    <source>
        <dbReference type="ARBA" id="ARBA00004123"/>
    </source>
</evidence>
<dbReference type="SUPFAM" id="SSF54928">
    <property type="entry name" value="RNA-binding domain, RBD"/>
    <property type="match status" value="2"/>
</dbReference>